<evidence type="ECO:0000313" key="5">
    <source>
        <dbReference type="EMBL" id="MFL0163838.1"/>
    </source>
</evidence>
<dbReference type="SMART" id="SM00642">
    <property type="entry name" value="Aamy"/>
    <property type="match status" value="1"/>
</dbReference>
<name>A0ABW8RYW8_9CLOT</name>
<dbReference type="Gene3D" id="3.90.400.10">
    <property type="entry name" value="Oligo-1,6-glucosidase, Domain 2"/>
    <property type="match status" value="1"/>
</dbReference>
<evidence type="ECO:0000259" key="4">
    <source>
        <dbReference type="SMART" id="SM00642"/>
    </source>
</evidence>
<reference evidence="5 6" key="1">
    <citation type="submission" date="2024-11" db="EMBL/GenBank/DDBJ databases">
        <authorList>
            <person name="Heng Y.C."/>
            <person name="Lim A.C.H."/>
            <person name="Lee J.K.Y."/>
            <person name="Kittelmann S."/>
        </authorList>
    </citation>
    <scope>NUCLEOTIDE SEQUENCE [LARGE SCALE GENOMIC DNA]</scope>
    <source>
        <strain evidence="5 6">WILCCON 0112</strain>
    </source>
</reference>
<keyword evidence="3" id="KW-0326">Glycosidase</keyword>
<dbReference type="Gene3D" id="3.20.20.80">
    <property type="entry name" value="Glycosidases"/>
    <property type="match status" value="1"/>
</dbReference>
<dbReference type="InterPro" id="IPR045857">
    <property type="entry name" value="O16G_dom_2"/>
</dbReference>
<dbReference type="PANTHER" id="PTHR10357:SF184">
    <property type="entry name" value="OLIGO-1,6-GLUCOSIDASE 1"/>
    <property type="match status" value="1"/>
</dbReference>
<dbReference type="CDD" id="cd11333">
    <property type="entry name" value="AmyAc_SI_OligoGlu_DGase"/>
    <property type="match status" value="1"/>
</dbReference>
<dbReference type="SUPFAM" id="SSF51011">
    <property type="entry name" value="Glycosyl hydrolase domain"/>
    <property type="match status" value="1"/>
</dbReference>
<evidence type="ECO:0000256" key="2">
    <source>
        <dbReference type="ARBA" id="ARBA00022801"/>
    </source>
</evidence>
<dbReference type="SUPFAM" id="SSF51445">
    <property type="entry name" value="(Trans)glycosidases"/>
    <property type="match status" value="1"/>
</dbReference>
<dbReference type="Proteomes" id="UP001623600">
    <property type="component" value="Unassembled WGS sequence"/>
</dbReference>
<dbReference type="NCBIfam" id="NF008183">
    <property type="entry name" value="PRK10933.1"/>
    <property type="match status" value="1"/>
</dbReference>
<dbReference type="Gene3D" id="2.60.40.1180">
    <property type="entry name" value="Golgi alpha-mannosidase II"/>
    <property type="match status" value="1"/>
</dbReference>
<comment type="caution">
    <text evidence="5">The sequence shown here is derived from an EMBL/GenBank/DDBJ whole genome shotgun (WGS) entry which is preliminary data.</text>
</comment>
<dbReference type="Pfam" id="PF00128">
    <property type="entry name" value="Alpha-amylase"/>
    <property type="match status" value="1"/>
</dbReference>
<proteinExistence type="inferred from homology"/>
<organism evidence="5 6">
    <name type="scientific">Candidatus Clostridium helianthi</name>
    <dbReference type="NCBI Taxonomy" id="3381660"/>
    <lineage>
        <taxon>Bacteria</taxon>
        <taxon>Bacillati</taxon>
        <taxon>Bacillota</taxon>
        <taxon>Clostridia</taxon>
        <taxon>Eubacteriales</taxon>
        <taxon>Clostridiaceae</taxon>
        <taxon>Clostridium</taxon>
    </lineage>
</organism>
<accession>A0ABW8RYW8</accession>
<dbReference type="Pfam" id="PF23915">
    <property type="entry name" value="SusG_C"/>
    <property type="match status" value="1"/>
</dbReference>
<evidence type="ECO:0000256" key="3">
    <source>
        <dbReference type="ARBA" id="ARBA00023295"/>
    </source>
</evidence>
<evidence type="ECO:0000313" key="6">
    <source>
        <dbReference type="Proteomes" id="UP001623600"/>
    </source>
</evidence>
<keyword evidence="2" id="KW-0378">Hydrolase</keyword>
<dbReference type="EMBL" id="JBJIAB010000002">
    <property type="protein sequence ID" value="MFL0163838.1"/>
    <property type="molecule type" value="Genomic_DNA"/>
</dbReference>
<comment type="similarity">
    <text evidence="1">Belongs to the glycosyl hydrolase 13 family.</text>
</comment>
<protein>
    <submittedName>
        <fullName evidence="5">Alpha-glucosidase</fullName>
    </submittedName>
</protein>
<sequence>MNKEWWKESVVYQVYPRSFKDSNGDGIGDLRGIIEKLDYLKELGIDVIWLSPVYKSPNDDNGYDISDYEDIMDEFGTMEDMDELIKEGNKRGIKILMDLVVNHTSDEHKWFIESKKSKDNHYRDYYIWRDPVNGKEPNDLKSTFSGSAWQYDETTGQYYLHLFSRKQPDLNWENEEVRNKVYDMMNFWIDKGIGGFRMDVIELIGKVPDKKIKENGPKLHEYIKEMNRKTFGDKNLLTVGEAWCSNPEIAKQYSNPDGSELSMIFQFEHILLDQQPGKEKWDLKLLELLDLKKALSRWQVELEGMGWNSLFWNNHDVPRIVSRWGNDKEYRIESAKMLATLLHGMKGTPYIYQGEELGMTNIRFEDLNDYKDIETLNMYKERIEQGYKHEDIMNSIYAKGRDNARTPIQWDDSENAGFTTGEPWIKVNPNYKEINAKLQLNDENSIFNYYKKLIKIRKTNPVVVYGKYELILEENKEIFAYTRTLENEKLLVICNFTGNKTKFALKDEIEFNSKELLISNYDIDTNDSINNIDLRPYESRIYKLTLK</sequence>
<dbReference type="RefSeq" id="WP_406760334.1">
    <property type="nucleotide sequence ID" value="NZ_JBJIAB010000002.1"/>
</dbReference>
<evidence type="ECO:0000256" key="1">
    <source>
        <dbReference type="ARBA" id="ARBA00008061"/>
    </source>
</evidence>
<gene>
    <name evidence="5" type="ORF">ACJDTP_02000</name>
</gene>
<dbReference type="InterPro" id="IPR013780">
    <property type="entry name" value="Glyco_hydro_b"/>
</dbReference>
<dbReference type="InterPro" id="IPR017853">
    <property type="entry name" value="GH"/>
</dbReference>
<feature type="domain" description="Glycosyl hydrolase family 13 catalytic" evidence="4">
    <location>
        <begin position="13"/>
        <end position="405"/>
    </location>
</feature>
<dbReference type="InterPro" id="IPR056300">
    <property type="entry name" value="SusG-like_C"/>
</dbReference>
<dbReference type="PANTHER" id="PTHR10357">
    <property type="entry name" value="ALPHA-AMYLASE FAMILY MEMBER"/>
    <property type="match status" value="1"/>
</dbReference>
<dbReference type="InterPro" id="IPR006047">
    <property type="entry name" value="GH13_cat_dom"/>
</dbReference>
<keyword evidence="6" id="KW-1185">Reference proteome</keyword>